<dbReference type="EMBL" id="SMCS01000006">
    <property type="protein sequence ID" value="TCV92803.1"/>
    <property type="molecule type" value="Genomic_DNA"/>
</dbReference>
<gene>
    <name evidence="4" type="ORF">EC912_106142</name>
</gene>
<evidence type="ECO:0000256" key="2">
    <source>
        <dbReference type="ARBA" id="ARBA00022801"/>
    </source>
</evidence>
<keyword evidence="5" id="KW-1185">Reference proteome</keyword>
<proteinExistence type="inferred from homology"/>
<dbReference type="InterPro" id="IPR050565">
    <property type="entry name" value="LYPA1-2/EST-like"/>
</dbReference>
<comment type="caution">
    <text evidence="4">The sequence shown here is derived from an EMBL/GenBank/DDBJ whole genome shotgun (WGS) entry which is preliminary data.</text>
</comment>
<evidence type="ECO:0000313" key="4">
    <source>
        <dbReference type="EMBL" id="TCV92803.1"/>
    </source>
</evidence>
<dbReference type="RefSeq" id="WP_132145513.1">
    <property type="nucleotide sequence ID" value="NZ_SMCS01000006.1"/>
</dbReference>
<comment type="similarity">
    <text evidence="1">Belongs to the AB hydrolase superfamily. AB hydrolase 2 family.</text>
</comment>
<dbReference type="AlphaFoldDB" id="A0A4R3YPG2"/>
<dbReference type="Pfam" id="PF02230">
    <property type="entry name" value="Abhydrolase_2"/>
    <property type="match status" value="1"/>
</dbReference>
<dbReference type="InterPro" id="IPR029058">
    <property type="entry name" value="AB_hydrolase_fold"/>
</dbReference>
<evidence type="ECO:0000313" key="5">
    <source>
        <dbReference type="Proteomes" id="UP000295645"/>
    </source>
</evidence>
<dbReference type="PANTHER" id="PTHR10655">
    <property type="entry name" value="LYSOPHOSPHOLIPASE-RELATED"/>
    <property type="match status" value="1"/>
</dbReference>
<evidence type="ECO:0000259" key="3">
    <source>
        <dbReference type="Pfam" id="PF02230"/>
    </source>
</evidence>
<dbReference type="SUPFAM" id="SSF53474">
    <property type="entry name" value="alpha/beta-Hydrolases"/>
    <property type="match status" value="1"/>
</dbReference>
<accession>A0A4R3YPG2</accession>
<dbReference type="GO" id="GO:0016787">
    <property type="term" value="F:hydrolase activity"/>
    <property type="evidence" value="ECO:0007669"/>
    <property type="project" value="UniProtKB-KW"/>
</dbReference>
<evidence type="ECO:0000256" key="1">
    <source>
        <dbReference type="ARBA" id="ARBA00006499"/>
    </source>
</evidence>
<dbReference type="InterPro" id="IPR003140">
    <property type="entry name" value="PLipase/COase/thioEstase"/>
</dbReference>
<reference evidence="4 5" key="1">
    <citation type="submission" date="2019-03" db="EMBL/GenBank/DDBJ databases">
        <title>Above-ground endophytic microbial communities from plants in different locations in the United States.</title>
        <authorList>
            <person name="Frank C."/>
        </authorList>
    </citation>
    <scope>NUCLEOTIDE SEQUENCE [LARGE SCALE GENOMIC DNA]</scope>
    <source>
        <strain evidence="4 5">LP_13_YM</strain>
    </source>
</reference>
<dbReference type="OrthoDB" id="9801763at2"/>
<sequence>MPLPTVEQETGAQPTHAIIWLHGLGADGNDFAPIVPELVDDAWPALRFVFPHAPVRPVTVNNGIPMRAWYDIKGLALADKQDAEGIRASVGEVEALIAREIERGIPASRIVLAGFSQGGAIALAAGLRHTATLAGIVALSTYVPMHETVEAERHGANHETPIFWGHGTADPIVPIALGTLSRDTLVALGHQVDWHTYPMGHQVSLQEIADLRVWLGKRLTNG</sequence>
<name>A0A4R3YPG2_9GAMM</name>
<keyword evidence="2" id="KW-0378">Hydrolase</keyword>
<dbReference type="PANTHER" id="PTHR10655:SF17">
    <property type="entry name" value="LYSOPHOSPHOLIPASE-LIKE PROTEIN 1"/>
    <property type="match status" value="1"/>
</dbReference>
<protein>
    <submittedName>
        <fullName evidence="4">Phospholipase/carboxylesterase</fullName>
    </submittedName>
</protein>
<dbReference type="Proteomes" id="UP000295645">
    <property type="component" value="Unassembled WGS sequence"/>
</dbReference>
<organism evidence="4 5">
    <name type="scientific">Luteibacter rhizovicinus</name>
    <dbReference type="NCBI Taxonomy" id="242606"/>
    <lineage>
        <taxon>Bacteria</taxon>
        <taxon>Pseudomonadati</taxon>
        <taxon>Pseudomonadota</taxon>
        <taxon>Gammaproteobacteria</taxon>
        <taxon>Lysobacterales</taxon>
        <taxon>Rhodanobacteraceae</taxon>
        <taxon>Luteibacter</taxon>
    </lineage>
</organism>
<feature type="domain" description="Phospholipase/carboxylesterase/thioesterase" evidence="3">
    <location>
        <begin position="11"/>
        <end position="215"/>
    </location>
</feature>
<dbReference type="Gene3D" id="3.40.50.1820">
    <property type="entry name" value="alpha/beta hydrolase"/>
    <property type="match status" value="1"/>
</dbReference>